<feature type="transmembrane region" description="Helical" evidence="7">
    <location>
        <begin position="250"/>
        <end position="272"/>
    </location>
</feature>
<dbReference type="OrthoDB" id="2958608at2"/>
<dbReference type="PANTHER" id="PTHR30465:SF44">
    <property type="entry name" value="ABC-TYPE DIPEPTIDE_OLIGOPEPTIDE TRANSPORT SYSTEM, PERMEASE COMPONENT"/>
    <property type="match status" value="1"/>
</dbReference>
<dbReference type="GO" id="GO:0005886">
    <property type="term" value="C:plasma membrane"/>
    <property type="evidence" value="ECO:0007669"/>
    <property type="project" value="UniProtKB-SubCell"/>
</dbReference>
<keyword evidence="3" id="KW-1003">Cell membrane</keyword>
<evidence type="ECO:0000256" key="5">
    <source>
        <dbReference type="ARBA" id="ARBA00022989"/>
    </source>
</evidence>
<dbReference type="EMBL" id="WMIB01000006">
    <property type="protein sequence ID" value="MTH53495.1"/>
    <property type="molecule type" value="Genomic_DNA"/>
</dbReference>
<dbReference type="Pfam" id="PF00528">
    <property type="entry name" value="BPD_transp_1"/>
    <property type="match status" value="1"/>
</dbReference>
<keyword evidence="5 7" id="KW-1133">Transmembrane helix</keyword>
<evidence type="ECO:0000313" key="9">
    <source>
        <dbReference type="EMBL" id="MTH53495.1"/>
    </source>
</evidence>
<evidence type="ECO:0000256" key="3">
    <source>
        <dbReference type="ARBA" id="ARBA00022475"/>
    </source>
</evidence>
<organism evidence="9 10">
    <name type="scientific">Metabacillus mangrovi</name>
    <dbReference type="NCBI Taxonomy" id="1491830"/>
    <lineage>
        <taxon>Bacteria</taxon>
        <taxon>Bacillati</taxon>
        <taxon>Bacillota</taxon>
        <taxon>Bacilli</taxon>
        <taxon>Bacillales</taxon>
        <taxon>Bacillaceae</taxon>
        <taxon>Metabacillus</taxon>
    </lineage>
</organism>
<dbReference type="Proteomes" id="UP000434639">
    <property type="component" value="Unassembled WGS sequence"/>
</dbReference>
<dbReference type="GO" id="GO:0055085">
    <property type="term" value="P:transmembrane transport"/>
    <property type="evidence" value="ECO:0007669"/>
    <property type="project" value="InterPro"/>
</dbReference>
<gene>
    <name evidence="9" type="ORF">GKZ89_08700</name>
</gene>
<feature type="transmembrane region" description="Helical" evidence="7">
    <location>
        <begin position="110"/>
        <end position="133"/>
    </location>
</feature>
<feature type="transmembrane region" description="Helical" evidence="7">
    <location>
        <begin position="218"/>
        <end position="238"/>
    </location>
</feature>
<dbReference type="RefSeq" id="WP_155112017.1">
    <property type="nucleotide sequence ID" value="NZ_WMIB01000006.1"/>
</dbReference>
<keyword evidence="4 7" id="KW-0812">Transmembrane</keyword>
<comment type="caution">
    <text evidence="9">The sequence shown here is derived from an EMBL/GenBank/DDBJ whole genome shotgun (WGS) entry which is preliminary data.</text>
</comment>
<evidence type="ECO:0000256" key="4">
    <source>
        <dbReference type="ARBA" id="ARBA00022692"/>
    </source>
</evidence>
<sequence length="283" mass="32309">MKKILLLAVQVIYAFLLILLISGLPILFQNMKPDFAGYFEYIQQVVLKLIYFNNDTFWGMSPIFPTVVERTADSLILLILAILIGFVLSFFASSAAVLFMKDKGVWLKRLIFGAEAIPDIFIITVLQAVVIMIYKKTDVLIVRVASLGDDKSYFLPLVCLVIPASVFLMKIMIHAFEEEYGKRYVELARSIGTAPLRLLWLHIVRNTVHRFMIASKTLIWSLLASLLIIEYVFNYPGVLSFLLTYRSPEVFLVSVSLLFLPFFLLYQSYFMFAPSLIKGEKDG</sequence>
<evidence type="ECO:0000256" key="6">
    <source>
        <dbReference type="ARBA" id="ARBA00023136"/>
    </source>
</evidence>
<protein>
    <recommendedName>
        <fullName evidence="8">ABC transmembrane type-1 domain-containing protein</fullName>
    </recommendedName>
</protein>
<keyword evidence="6 7" id="KW-0472">Membrane</keyword>
<comment type="subcellular location">
    <subcellularLocation>
        <location evidence="1">Cell membrane</location>
        <topology evidence="1">Multi-pass membrane protein</topology>
    </subcellularLocation>
</comment>
<dbReference type="Gene3D" id="1.10.3720.10">
    <property type="entry name" value="MetI-like"/>
    <property type="match status" value="1"/>
</dbReference>
<reference evidence="9 10" key="1">
    <citation type="journal article" date="2017" name="Int. J. Syst. Evol. Microbiol.">
        <title>Bacillus mangrovi sp. nov., isolated from a sediment sample from a mangrove forest.</title>
        <authorList>
            <person name="Gupta V."/>
            <person name="Singh P.K."/>
            <person name="Korpole S."/>
            <person name="Tanuku N.R.S."/>
            <person name="Pinnaka A.K."/>
        </authorList>
    </citation>
    <scope>NUCLEOTIDE SEQUENCE [LARGE SCALE GENOMIC DNA]</scope>
    <source>
        <strain evidence="9 10">KCTC 33872</strain>
    </source>
</reference>
<evidence type="ECO:0000313" key="10">
    <source>
        <dbReference type="Proteomes" id="UP000434639"/>
    </source>
</evidence>
<evidence type="ECO:0000256" key="7">
    <source>
        <dbReference type="SAM" id="Phobius"/>
    </source>
</evidence>
<evidence type="ECO:0000259" key="8">
    <source>
        <dbReference type="Pfam" id="PF00528"/>
    </source>
</evidence>
<proteinExistence type="predicted"/>
<keyword evidence="2" id="KW-0813">Transport</keyword>
<dbReference type="InterPro" id="IPR000515">
    <property type="entry name" value="MetI-like"/>
</dbReference>
<dbReference type="SUPFAM" id="SSF161098">
    <property type="entry name" value="MetI-like"/>
    <property type="match status" value="1"/>
</dbReference>
<keyword evidence="10" id="KW-1185">Reference proteome</keyword>
<evidence type="ECO:0000256" key="2">
    <source>
        <dbReference type="ARBA" id="ARBA00022448"/>
    </source>
</evidence>
<feature type="transmembrane region" description="Helical" evidence="7">
    <location>
        <begin position="7"/>
        <end position="28"/>
    </location>
</feature>
<accession>A0A7X2S4R7</accession>
<dbReference type="AlphaFoldDB" id="A0A7X2S4R7"/>
<feature type="transmembrane region" description="Helical" evidence="7">
    <location>
        <begin position="153"/>
        <end position="173"/>
    </location>
</feature>
<evidence type="ECO:0000256" key="1">
    <source>
        <dbReference type="ARBA" id="ARBA00004651"/>
    </source>
</evidence>
<feature type="transmembrane region" description="Helical" evidence="7">
    <location>
        <begin position="75"/>
        <end position="98"/>
    </location>
</feature>
<feature type="domain" description="ABC transmembrane type-1" evidence="8">
    <location>
        <begin position="91"/>
        <end position="243"/>
    </location>
</feature>
<dbReference type="PANTHER" id="PTHR30465">
    <property type="entry name" value="INNER MEMBRANE ABC TRANSPORTER"/>
    <property type="match status" value="1"/>
</dbReference>
<name>A0A7X2S4R7_9BACI</name>
<dbReference type="InterPro" id="IPR035906">
    <property type="entry name" value="MetI-like_sf"/>
</dbReference>